<protein>
    <submittedName>
        <fullName evidence="1">Unannotated protein</fullName>
    </submittedName>
</protein>
<reference evidence="1" key="1">
    <citation type="submission" date="2020-05" db="EMBL/GenBank/DDBJ databases">
        <authorList>
            <person name="Chiriac C."/>
            <person name="Salcher M."/>
            <person name="Ghai R."/>
            <person name="Kavagutti S V."/>
        </authorList>
    </citation>
    <scope>NUCLEOTIDE SEQUENCE</scope>
</reference>
<dbReference type="GO" id="GO:0006777">
    <property type="term" value="P:Mo-molybdopterin cofactor biosynthetic process"/>
    <property type="evidence" value="ECO:0007669"/>
    <property type="project" value="InterPro"/>
</dbReference>
<dbReference type="Pfam" id="PF02391">
    <property type="entry name" value="MoaE"/>
    <property type="match status" value="1"/>
</dbReference>
<dbReference type="SUPFAM" id="SSF54690">
    <property type="entry name" value="Molybdopterin synthase subunit MoaE"/>
    <property type="match status" value="1"/>
</dbReference>
<dbReference type="EMBL" id="CAFBMG010000261">
    <property type="protein sequence ID" value="CAB4922437.1"/>
    <property type="molecule type" value="Genomic_DNA"/>
</dbReference>
<dbReference type="InterPro" id="IPR036563">
    <property type="entry name" value="MoaE_sf"/>
</dbReference>
<dbReference type="AlphaFoldDB" id="A0A6J6TXG4"/>
<sequence length="149" mass="15976">MTSTDQPALTPIVVAGVHSTPLDVAGLVDSVRRDDCGGVVVFEGTVRSPNHGHQVLALEYEAWEDRAEIQLHEFAAQVATEFGLGAALAVHRVGRVEVGEAAVVIVAVAVHRSAAFLAASVLIDRVKAEGWIWKKELRADGEIWIDSCE</sequence>
<dbReference type="PANTHER" id="PTHR23404">
    <property type="entry name" value="MOLYBDOPTERIN SYNTHASE RELATED"/>
    <property type="match status" value="1"/>
</dbReference>
<dbReference type="Gene3D" id="3.90.1170.40">
    <property type="entry name" value="Molybdopterin biosynthesis MoaE subunit"/>
    <property type="match status" value="1"/>
</dbReference>
<dbReference type="EMBL" id="CAEZYU010000084">
    <property type="protein sequence ID" value="CAB4751073.1"/>
    <property type="molecule type" value="Genomic_DNA"/>
</dbReference>
<dbReference type="CDD" id="cd00756">
    <property type="entry name" value="MoaE"/>
    <property type="match status" value="1"/>
</dbReference>
<evidence type="ECO:0000313" key="2">
    <source>
        <dbReference type="EMBL" id="CAB4922437.1"/>
    </source>
</evidence>
<gene>
    <name evidence="1" type="ORF">UFOPK2766_01662</name>
    <name evidence="2" type="ORF">UFOPK3519_02003</name>
</gene>
<dbReference type="InterPro" id="IPR003448">
    <property type="entry name" value="Mopterin_biosynth_MoaE"/>
</dbReference>
<proteinExistence type="predicted"/>
<evidence type="ECO:0000313" key="1">
    <source>
        <dbReference type="EMBL" id="CAB4751073.1"/>
    </source>
</evidence>
<organism evidence="1">
    <name type="scientific">freshwater metagenome</name>
    <dbReference type="NCBI Taxonomy" id="449393"/>
    <lineage>
        <taxon>unclassified sequences</taxon>
        <taxon>metagenomes</taxon>
        <taxon>ecological metagenomes</taxon>
    </lineage>
</organism>
<accession>A0A6J6TXG4</accession>
<name>A0A6J6TXG4_9ZZZZ</name>